<gene>
    <name evidence="4" type="ORF">CU098_011137</name>
</gene>
<evidence type="ECO:0000256" key="1">
    <source>
        <dbReference type="ARBA" id="ARBA00001968"/>
    </source>
</evidence>
<organism evidence="4 5">
    <name type="scientific">Rhizopus stolonifer</name>
    <name type="common">Rhizopus nigricans</name>
    <dbReference type="NCBI Taxonomy" id="4846"/>
    <lineage>
        <taxon>Eukaryota</taxon>
        <taxon>Fungi</taxon>
        <taxon>Fungi incertae sedis</taxon>
        <taxon>Mucoromycota</taxon>
        <taxon>Mucoromycotina</taxon>
        <taxon>Mucoromycetes</taxon>
        <taxon>Mucorales</taxon>
        <taxon>Mucorineae</taxon>
        <taxon>Rhizopodaceae</taxon>
        <taxon>Rhizopus</taxon>
    </lineage>
</organism>
<name>A0A367K1L1_RHIST</name>
<evidence type="ECO:0000313" key="4">
    <source>
        <dbReference type="EMBL" id="RCH96037.1"/>
    </source>
</evidence>
<dbReference type="Proteomes" id="UP000253551">
    <property type="component" value="Unassembled WGS sequence"/>
</dbReference>
<dbReference type="InterPro" id="IPR027806">
    <property type="entry name" value="HARBI1_dom"/>
</dbReference>
<proteinExistence type="predicted"/>
<keyword evidence="2" id="KW-0479">Metal-binding</keyword>
<evidence type="ECO:0000313" key="5">
    <source>
        <dbReference type="Proteomes" id="UP000253551"/>
    </source>
</evidence>
<feature type="domain" description="DDE Tnp4" evidence="3">
    <location>
        <begin position="1"/>
        <end position="132"/>
    </location>
</feature>
<keyword evidence="5" id="KW-1185">Reference proteome</keyword>
<sequence length="194" mass="22658">MKIMVVADHQSRIRMIHTSHIGITPDGKVFEESDLGQRLGQYFTCPEYILASDEYRSSVAVITEHKKTGRLVSLDEKKFNERHFAARVNVDRSMDQLKGRFQSLKKLKMDIRCRQDVSKAKMWIIACSILHNLLVELNDPISKEWCKQEEDKIVEIEQEQLDLEKATKSLSETRCGEEKRDILHSILKIKRFIK</sequence>
<dbReference type="AlphaFoldDB" id="A0A367K1L1"/>
<reference evidence="4 5" key="1">
    <citation type="journal article" date="2018" name="G3 (Bethesda)">
        <title>Phylogenetic and Phylogenomic Definition of Rhizopus Species.</title>
        <authorList>
            <person name="Gryganskyi A.P."/>
            <person name="Golan J."/>
            <person name="Dolatabadi S."/>
            <person name="Mondo S."/>
            <person name="Robb S."/>
            <person name="Idnurm A."/>
            <person name="Muszewska A."/>
            <person name="Steczkiewicz K."/>
            <person name="Masonjones S."/>
            <person name="Liao H.L."/>
            <person name="Gajdeczka M.T."/>
            <person name="Anike F."/>
            <person name="Vuek A."/>
            <person name="Anishchenko I.M."/>
            <person name="Voigt K."/>
            <person name="de Hoog G.S."/>
            <person name="Smith M.E."/>
            <person name="Heitman J."/>
            <person name="Vilgalys R."/>
            <person name="Stajich J.E."/>
        </authorList>
    </citation>
    <scope>NUCLEOTIDE SEQUENCE [LARGE SCALE GENOMIC DNA]</scope>
    <source>
        <strain evidence="4 5">LSU 92-RS-03</strain>
    </source>
</reference>
<evidence type="ECO:0000256" key="2">
    <source>
        <dbReference type="ARBA" id="ARBA00022723"/>
    </source>
</evidence>
<comment type="cofactor">
    <cofactor evidence="1">
        <name>a divalent metal cation</name>
        <dbReference type="ChEBI" id="CHEBI:60240"/>
    </cofactor>
</comment>
<accession>A0A367K1L1</accession>
<protein>
    <recommendedName>
        <fullName evidence="3">DDE Tnp4 domain-containing protein</fullName>
    </recommendedName>
</protein>
<dbReference type="Pfam" id="PF13359">
    <property type="entry name" value="DDE_Tnp_4"/>
    <property type="match status" value="1"/>
</dbReference>
<evidence type="ECO:0000259" key="3">
    <source>
        <dbReference type="Pfam" id="PF13359"/>
    </source>
</evidence>
<dbReference type="EMBL" id="PJQM01002358">
    <property type="protein sequence ID" value="RCH96037.1"/>
    <property type="molecule type" value="Genomic_DNA"/>
</dbReference>
<comment type="caution">
    <text evidence="4">The sequence shown here is derived from an EMBL/GenBank/DDBJ whole genome shotgun (WGS) entry which is preliminary data.</text>
</comment>
<dbReference type="STRING" id="4846.A0A367K1L1"/>
<dbReference type="OrthoDB" id="2276543at2759"/>
<dbReference type="GO" id="GO:0046872">
    <property type="term" value="F:metal ion binding"/>
    <property type="evidence" value="ECO:0007669"/>
    <property type="project" value="UniProtKB-KW"/>
</dbReference>